<comment type="similarity">
    <text evidence="2">Belongs to the cation diffusion facilitator (CDF) transporter (TC 2.A.4) family. SLC30A subfamily.</text>
</comment>
<dbReference type="InterPro" id="IPR036837">
    <property type="entry name" value="Cation_efflux_CTD_sf"/>
</dbReference>
<dbReference type="InterPro" id="IPR002524">
    <property type="entry name" value="Cation_efflux"/>
</dbReference>
<feature type="domain" description="Cation efflux protein cytoplasmic" evidence="10">
    <location>
        <begin position="294"/>
        <end position="362"/>
    </location>
</feature>
<evidence type="ECO:0000259" key="9">
    <source>
        <dbReference type="Pfam" id="PF01545"/>
    </source>
</evidence>
<keyword evidence="5" id="KW-0862">Zinc</keyword>
<evidence type="ECO:0000313" key="13">
    <source>
        <dbReference type="Proteomes" id="UP000663829"/>
    </source>
</evidence>
<organism evidence="11 13">
    <name type="scientific">Didymodactylos carnosus</name>
    <dbReference type="NCBI Taxonomy" id="1234261"/>
    <lineage>
        <taxon>Eukaryota</taxon>
        <taxon>Metazoa</taxon>
        <taxon>Spiralia</taxon>
        <taxon>Gnathifera</taxon>
        <taxon>Rotifera</taxon>
        <taxon>Eurotatoria</taxon>
        <taxon>Bdelloidea</taxon>
        <taxon>Philodinida</taxon>
        <taxon>Philodinidae</taxon>
        <taxon>Didymodactylos</taxon>
    </lineage>
</organism>
<feature type="transmembrane region" description="Helical" evidence="8">
    <location>
        <begin position="61"/>
        <end position="83"/>
    </location>
</feature>
<feature type="transmembrane region" description="Helical" evidence="8">
    <location>
        <begin position="23"/>
        <end position="40"/>
    </location>
</feature>
<keyword evidence="7 8" id="KW-0472">Membrane</keyword>
<proteinExistence type="inferred from homology"/>
<feature type="domain" description="Cation efflux protein transmembrane" evidence="9">
    <location>
        <begin position="3"/>
        <end position="279"/>
    </location>
</feature>
<dbReference type="InterPro" id="IPR058533">
    <property type="entry name" value="Cation_efflux_TM"/>
</dbReference>
<sequence length="408" mass="45959">MGIGITKITSGIRSHSELLIADGLYSIAEGIALIGVLFALHYSEKEARQKNNTFGWTRLELLAGLLQEVLLLSISISIIVDAINKLTNPNRIQDPFSMIVLGSISAIIGILGMFMFRGYDHDHNTKHEITERRKIDFIYSVRDRLNTIETSHHCHSISETIVNTLIVPDENLSVIGKSDNFNLSSSHVVQTNYLNDGAEFEESRIYATFHALSMHSFAILLESLIVLLSGLLNKFVPNHDHSGKEINLWLKYLDPSLTLLMVVIIVTRGVPVVWSLSRIMTEAVPAGINTDKLIQTILHDIPGIRALHNLHVWRVTARHVFATVHVVCYENVSLSVCTENIGRRIQKIFESHYIRHFTLQFEYVSNKSDINECVYGVRGRKTGHESSTNSAIKERKDTVLPKFLVETL</sequence>
<dbReference type="AlphaFoldDB" id="A0A813XZZ9"/>
<protein>
    <submittedName>
        <fullName evidence="11">Uncharacterized protein</fullName>
    </submittedName>
</protein>
<dbReference type="NCBIfam" id="TIGR01297">
    <property type="entry name" value="CDF"/>
    <property type="match status" value="1"/>
</dbReference>
<evidence type="ECO:0000256" key="4">
    <source>
        <dbReference type="ARBA" id="ARBA00022692"/>
    </source>
</evidence>
<evidence type="ECO:0000256" key="7">
    <source>
        <dbReference type="ARBA" id="ARBA00023136"/>
    </source>
</evidence>
<dbReference type="GO" id="GO:0010312">
    <property type="term" value="P:detoxification of zinc ion"/>
    <property type="evidence" value="ECO:0007669"/>
    <property type="project" value="TreeGrafter"/>
</dbReference>
<reference evidence="11" key="1">
    <citation type="submission" date="2021-02" db="EMBL/GenBank/DDBJ databases">
        <authorList>
            <person name="Nowell W R."/>
        </authorList>
    </citation>
    <scope>NUCLEOTIDE SEQUENCE</scope>
</reference>
<evidence type="ECO:0000313" key="12">
    <source>
        <dbReference type="EMBL" id="CAF3665538.1"/>
    </source>
</evidence>
<dbReference type="PANTHER" id="PTHR45820">
    <property type="entry name" value="FI23527P1"/>
    <property type="match status" value="1"/>
</dbReference>
<dbReference type="Gene3D" id="1.20.1510.10">
    <property type="entry name" value="Cation efflux protein transmembrane domain"/>
    <property type="match status" value="1"/>
</dbReference>
<dbReference type="PANTHER" id="PTHR45820:SF4">
    <property type="entry name" value="ZINC TRANSPORTER 63C, ISOFORM F"/>
    <property type="match status" value="1"/>
</dbReference>
<evidence type="ECO:0000256" key="2">
    <source>
        <dbReference type="ARBA" id="ARBA00008873"/>
    </source>
</evidence>
<name>A0A813XZZ9_9BILA</name>
<dbReference type="Pfam" id="PF01545">
    <property type="entry name" value="Cation_efflux"/>
    <property type="match status" value="1"/>
</dbReference>
<feature type="transmembrane region" description="Helical" evidence="8">
    <location>
        <begin position="95"/>
        <end position="116"/>
    </location>
</feature>
<dbReference type="InterPro" id="IPR027469">
    <property type="entry name" value="Cation_efflux_TMD_sf"/>
</dbReference>
<feature type="transmembrane region" description="Helical" evidence="8">
    <location>
        <begin position="217"/>
        <end position="236"/>
    </location>
</feature>
<dbReference type="OrthoDB" id="10003743at2759"/>
<dbReference type="Pfam" id="PF16916">
    <property type="entry name" value="ZT_dimer"/>
    <property type="match status" value="1"/>
</dbReference>
<evidence type="ECO:0000256" key="6">
    <source>
        <dbReference type="ARBA" id="ARBA00022989"/>
    </source>
</evidence>
<evidence type="ECO:0000256" key="3">
    <source>
        <dbReference type="ARBA" id="ARBA00022448"/>
    </source>
</evidence>
<gene>
    <name evidence="11" type="ORF">GPM918_LOCUS7509</name>
    <name evidence="12" type="ORF">SRO942_LOCUS7509</name>
</gene>
<evidence type="ECO:0000313" key="11">
    <source>
        <dbReference type="EMBL" id="CAF0879027.1"/>
    </source>
</evidence>
<dbReference type="SUPFAM" id="SSF161111">
    <property type="entry name" value="Cation efflux protein transmembrane domain-like"/>
    <property type="match status" value="1"/>
</dbReference>
<evidence type="ECO:0000256" key="8">
    <source>
        <dbReference type="SAM" id="Phobius"/>
    </source>
</evidence>
<dbReference type="GO" id="GO:0016020">
    <property type="term" value="C:membrane"/>
    <property type="evidence" value="ECO:0007669"/>
    <property type="project" value="UniProtKB-SubCell"/>
</dbReference>
<keyword evidence="13" id="KW-1185">Reference proteome</keyword>
<accession>A0A813XZZ9</accession>
<dbReference type="EMBL" id="CAJNOQ010001234">
    <property type="protein sequence ID" value="CAF0879027.1"/>
    <property type="molecule type" value="Genomic_DNA"/>
</dbReference>
<evidence type="ECO:0000256" key="1">
    <source>
        <dbReference type="ARBA" id="ARBA00004141"/>
    </source>
</evidence>
<comment type="caution">
    <text evidence="11">The sequence shown here is derived from an EMBL/GenBank/DDBJ whole genome shotgun (WGS) entry which is preliminary data.</text>
</comment>
<evidence type="ECO:0000256" key="5">
    <source>
        <dbReference type="ARBA" id="ARBA00022833"/>
    </source>
</evidence>
<dbReference type="Proteomes" id="UP000663829">
    <property type="component" value="Unassembled WGS sequence"/>
</dbReference>
<dbReference type="SUPFAM" id="SSF160240">
    <property type="entry name" value="Cation efflux protein cytoplasmic domain-like"/>
    <property type="match status" value="1"/>
</dbReference>
<comment type="subcellular location">
    <subcellularLocation>
        <location evidence="1">Membrane</location>
        <topology evidence="1">Multi-pass membrane protein</topology>
    </subcellularLocation>
</comment>
<dbReference type="GO" id="GO:0006882">
    <property type="term" value="P:intracellular zinc ion homeostasis"/>
    <property type="evidence" value="ECO:0007669"/>
    <property type="project" value="TreeGrafter"/>
</dbReference>
<keyword evidence="3" id="KW-0813">Transport</keyword>
<evidence type="ECO:0000259" key="10">
    <source>
        <dbReference type="Pfam" id="PF16916"/>
    </source>
</evidence>
<keyword evidence="6 8" id="KW-1133">Transmembrane helix</keyword>
<dbReference type="EMBL" id="CAJOBC010001234">
    <property type="protein sequence ID" value="CAF3665538.1"/>
    <property type="molecule type" value="Genomic_DNA"/>
</dbReference>
<feature type="transmembrane region" description="Helical" evidence="8">
    <location>
        <begin position="256"/>
        <end position="276"/>
    </location>
</feature>
<keyword evidence="4 8" id="KW-0812">Transmembrane</keyword>
<dbReference type="Proteomes" id="UP000681722">
    <property type="component" value="Unassembled WGS sequence"/>
</dbReference>
<dbReference type="InterPro" id="IPR027470">
    <property type="entry name" value="Cation_efflux_CTD"/>
</dbReference>
<dbReference type="GO" id="GO:0005385">
    <property type="term" value="F:zinc ion transmembrane transporter activity"/>
    <property type="evidence" value="ECO:0007669"/>
    <property type="project" value="TreeGrafter"/>
</dbReference>